<sequence>MNVLQKPLRINGYKANFFTDDDTLLMILKEKLPLDFYHYAIEQFTLYGKKCATDIDARAKYTDRDGQPRLQRYNQFGEEISEVWVNEGYEKTVSESYQTGMVGYVHKDIPKLNQKGNYLYSFALGYLVSQTDPGFYCPVTLTMATAYLLDNYANDEVKQRFLPHVCATGDTDLFEGATFLTERQGGSDVGANVVAAVHEGDHYRLYGEKYFASNAGRCGVAMVLARREGAPAGTKGLTLFAVPWNGEDGKRNKLRIRRLKDKLGVRSVPSGEVEFEGSVAYVVGDETRGFYYMMEALNLSRICNAVASIGIMRRAYEEARHYAEARHAFGQSLLQLPMIRQTLAGLKAKLEIEVAAVFDLIHLYDKVAAGEASENEIILHRLYIAILKKESAEMAIHFSHEAIEMHGGNGYIEDFVTPRLLRDAQVLTVWEGTANVLGQELIRLINKFSAHELFIAEMESRLASLKSATGVTIVREQLTIIAHQLHQYANADALIQQVEAKPLMQKLAHVYESIVALEWAEKHGGKYADLAEIYIEDTWKANSFGKQPKSLEFAERVL</sequence>
<dbReference type="PANTHER" id="PTHR42707:SF2">
    <property type="entry name" value="ACD11 DEHYDROGENASE"/>
    <property type="match status" value="1"/>
</dbReference>
<evidence type="ECO:0000259" key="8">
    <source>
        <dbReference type="Pfam" id="PF18158"/>
    </source>
</evidence>
<evidence type="ECO:0000256" key="3">
    <source>
        <dbReference type="ARBA" id="ARBA00022630"/>
    </source>
</evidence>
<evidence type="ECO:0000259" key="6">
    <source>
        <dbReference type="Pfam" id="PF00441"/>
    </source>
</evidence>
<reference evidence="9" key="1">
    <citation type="submission" date="2021-01" db="EMBL/GenBank/DDBJ databases">
        <title>Genomic Encyclopedia of Type Strains, Phase IV (KMG-IV): sequencing the most valuable type-strain genomes for metagenomic binning, comparative biology and taxonomic classification.</title>
        <authorList>
            <person name="Goeker M."/>
        </authorList>
    </citation>
    <scope>NUCLEOTIDE SEQUENCE</scope>
    <source>
        <strain evidence="9">DSM 21943</strain>
    </source>
</reference>
<feature type="domain" description="Acyl-CoA oxidase/dehydrogenase middle" evidence="7">
    <location>
        <begin position="177"/>
        <end position="276"/>
    </location>
</feature>
<dbReference type="InterPro" id="IPR009100">
    <property type="entry name" value="AcylCoA_DH/oxidase_NM_dom_sf"/>
</dbReference>
<dbReference type="PANTHER" id="PTHR42707">
    <property type="entry name" value="ACYL-COA DEHYDROGENASE"/>
    <property type="match status" value="1"/>
</dbReference>
<dbReference type="Pfam" id="PF02770">
    <property type="entry name" value="Acyl-CoA_dh_M"/>
    <property type="match status" value="1"/>
</dbReference>
<organism evidence="9 10">
    <name type="scientific">Shouchella xiaoxiensis</name>
    <dbReference type="NCBI Taxonomy" id="766895"/>
    <lineage>
        <taxon>Bacteria</taxon>
        <taxon>Bacillati</taxon>
        <taxon>Bacillota</taxon>
        <taxon>Bacilli</taxon>
        <taxon>Bacillales</taxon>
        <taxon>Bacillaceae</taxon>
        <taxon>Shouchella</taxon>
    </lineage>
</organism>
<accession>A0ABS2T1V7</accession>
<keyword evidence="10" id="KW-1185">Reference proteome</keyword>
<proteinExistence type="inferred from homology"/>
<evidence type="ECO:0000256" key="4">
    <source>
        <dbReference type="ARBA" id="ARBA00022827"/>
    </source>
</evidence>
<dbReference type="Gene3D" id="1.20.140.10">
    <property type="entry name" value="Butyryl-CoA Dehydrogenase, subunit A, domain 3"/>
    <property type="match status" value="1"/>
</dbReference>
<evidence type="ECO:0000259" key="7">
    <source>
        <dbReference type="Pfam" id="PF02770"/>
    </source>
</evidence>
<keyword evidence="4 5" id="KW-0274">FAD</keyword>
<dbReference type="InterPro" id="IPR052904">
    <property type="entry name" value="Acyl-CoA_dehydrogenase-like"/>
</dbReference>
<dbReference type="InterPro" id="IPR041504">
    <property type="entry name" value="AidB_N"/>
</dbReference>
<comment type="caution">
    <text evidence="9">The sequence shown here is derived from an EMBL/GenBank/DDBJ whole genome shotgun (WGS) entry which is preliminary data.</text>
</comment>
<keyword evidence="3 5" id="KW-0285">Flavoprotein</keyword>
<dbReference type="InterPro" id="IPR006091">
    <property type="entry name" value="Acyl-CoA_Oxase/DH_mid-dom"/>
</dbReference>
<feature type="domain" description="Adaptive response protein AidB N-terminal" evidence="8">
    <location>
        <begin position="15"/>
        <end position="166"/>
    </location>
</feature>
<gene>
    <name evidence="9" type="ORF">JOC54_003977</name>
</gene>
<evidence type="ECO:0000313" key="9">
    <source>
        <dbReference type="EMBL" id="MBM7840684.1"/>
    </source>
</evidence>
<evidence type="ECO:0000313" key="10">
    <source>
        <dbReference type="Proteomes" id="UP001179280"/>
    </source>
</evidence>
<dbReference type="InterPro" id="IPR036250">
    <property type="entry name" value="AcylCo_DH-like_C"/>
</dbReference>
<comment type="cofactor">
    <cofactor evidence="1 5">
        <name>FAD</name>
        <dbReference type="ChEBI" id="CHEBI:57692"/>
    </cofactor>
</comment>
<keyword evidence="5" id="KW-0560">Oxidoreductase</keyword>
<evidence type="ECO:0000256" key="2">
    <source>
        <dbReference type="ARBA" id="ARBA00009347"/>
    </source>
</evidence>
<dbReference type="PROSITE" id="PS00073">
    <property type="entry name" value="ACYL_COA_DH_2"/>
    <property type="match status" value="1"/>
</dbReference>
<comment type="similarity">
    <text evidence="2 5">Belongs to the acyl-CoA dehydrogenase family.</text>
</comment>
<dbReference type="Pfam" id="PF18158">
    <property type="entry name" value="AidB_N"/>
    <property type="match status" value="1"/>
</dbReference>
<dbReference type="InterPro" id="IPR006089">
    <property type="entry name" value="Acyl-CoA_DH_CS"/>
</dbReference>
<name>A0ABS2T1V7_9BACI</name>
<dbReference type="SUPFAM" id="SSF56645">
    <property type="entry name" value="Acyl-CoA dehydrogenase NM domain-like"/>
    <property type="match status" value="1"/>
</dbReference>
<dbReference type="Proteomes" id="UP001179280">
    <property type="component" value="Unassembled WGS sequence"/>
</dbReference>
<dbReference type="InterPro" id="IPR009075">
    <property type="entry name" value="AcylCo_DH/oxidase_C"/>
</dbReference>
<dbReference type="EMBL" id="JAFBCV010000016">
    <property type="protein sequence ID" value="MBM7840684.1"/>
    <property type="molecule type" value="Genomic_DNA"/>
</dbReference>
<dbReference type="Pfam" id="PF00441">
    <property type="entry name" value="Acyl-CoA_dh_1"/>
    <property type="match status" value="1"/>
</dbReference>
<protein>
    <submittedName>
        <fullName evidence="9">Alkylation response protein AidB-like acyl-CoA dehydrogenase</fullName>
    </submittedName>
</protein>
<feature type="domain" description="Acyl-CoA dehydrogenase/oxidase C-terminal" evidence="6">
    <location>
        <begin position="288"/>
        <end position="438"/>
    </location>
</feature>
<evidence type="ECO:0000256" key="5">
    <source>
        <dbReference type="RuleBase" id="RU362125"/>
    </source>
</evidence>
<dbReference type="Gene3D" id="2.40.110.20">
    <property type="match status" value="1"/>
</dbReference>
<evidence type="ECO:0000256" key="1">
    <source>
        <dbReference type="ARBA" id="ARBA00001974"/>
    </source>
</evidence>
<dbReference type="RefSeq" id="WP_204468420.1">
    <property type="nucleotide sequence ID" value="NZ_JAFBCV010000016.1"/>
</dbReference>
<dbReference type="SUPFAM" id="SSF47203">
    <property type="entry name" value="Acyl-CoA dehydrogenase C-terminal domain-like"/>
    <property type="match status" value="1"/>
</dbReference>